<dbReference type="PATRIC" id="fig|271.14.peg.1516"/>
<comment type="caution">
    <text evidence="4">The sequence shown here is derived from an EMBL/GenBank/DDBJ whole genome shotgun (WGS) entry which is preliminary data.</text>
</comment>
<accession>A0A0M9AGL4</accession>
<dbReference type="GO" id="GO:0050385">
    <property type="term" value="F:ureidoglycolate lyase activity"/>
    <property type="evidence" value="ECO:0007669"/>
    <property type="project" value="UniProtKB-EC"/>
</dbReference>
<dbReference type="RefSeq" id="WP_003045961.1">
    <property type="nucleotide sequence ID" value="NZ_LHCI01000106.1"/>
</dbReference>
<dbReference type="EMBL" id="LHCI01000106">
    <property type="protein sequence ID" value="KOX90251.1"/>
    <property type="molecule type" value="Genomic_DNA"/>
</dbReference>
<dbReference type="InterPro" id="IPR018833">
    <property type="entry name" value="Rv2993c-like_N"/>
</dbReference>
<dbReference type="GO" id="GO:0046872">
    <property type="term" value="F:metal ion binding"/>
    <property type="evidence" value="ECO:0007669"/>
    <property type="project" value="UniProtKB-KW"/>
</dbReference>
<dbReference type="SUPFAM" id="SSF56529">
    <property type="entry name" value="FAH"/>
    <property type="match status" value="1"/>
</dbReference>
<feature type="domain" description="Rv2993c-like N-terminal" evidence="3">
    <location>
        <begin position="1"/>
        <end position="44"/>
    </location>
</feature>
<evidence type="ECO:0000259" key="3">
    <source>
        <dbReference type="Pfam" id="PF10370"/>
    </source>
</evidence>
<dbReference type="InterPro" id="IPR036663">
    <property type="entry name" value="Fumarylacetoacetase_C_sf"/>
</dbReference>
<proteinExistence type="predicted"/>
<evidence type="ECO:0000313" key="5">
    <source>
        <dbReference type="Proteomes" id="UP000037685"/>
    </source>
</evidence>
<dbReference type="GO" id="GO:0018773">
    <property type="term" value="F:acetylpyruvate hydrolase activity"/>
    <property type="evidence" value="ECO:0007669"/>
    <property type="project" value="TreeGrafter"/>
</dbReference>
<reference evidence="4 5" key="1">
    <citation type="submission" date="2015-07" db="EMBL/GenBank/DDBJ databases">
        <authorList>
            <person name="Noorani M."/>
        </authorList>
    </citation>
    <scope>NUCLEOTIDE SEQUENCE [LARGE SCALE GENOMIC DNA]</scope>
    <source>
        <strain evidence="5">ATCC 25104 / DSM 625 / JCM 10724 / NBRC 103206 / NCIMB 11243 / YT-1</strain>
    </source>
</reference>
<dbReference type="Pfam" id="PF01557">
    <property type="entry name" value="FAA_hydrolase"/>
    <property type="match status" value="1"/>
</dbReference>
<keyword evidence="1" id="KW-0479">Metal-binding</keyword>
<evidence type="ECO:0000259" key="2">
    <source>
        <dbReference type="Pfam" id="PF01557"/>
    </source>
</evidence>
<sequence>MKVLRFNEGRWGVLEGELVLETDGPGGNPTGRRYDLASVRLLVPATPSKIVCVGRNYKEHIREMGHSFGEDLPKEPGLFLKAPNALAHPGNPKDPWNTGDAVPYPHFTQELHYEGELAVVVGDRMRNVPPERALDHVLGYTIAVDITARDAQKQDLQWVRAKSADKFLPLGPWVETDLDPSNTWVRTYVNDELRQEGHTSAMIFSVAEILAYISSFMTLEPLDVVLTGTPSGVGALNPGDRIEVAVEGIGTLHTRIGPKEARPW</sequence>
<dbReference type="FunFam" id="3.90.850.10:FF:000002">
    <property type="entry name" value="2-hydroxyhepta-2,4-diene-1,7-dioate isomerase"/>
    <property type="match status" value="1"/>
</dbReference>
<dbReference type="GO" id="GO:0016853">
    <property type="term" value="F:isomerase activity"/>
    <property type="evidence" value="ECO:0007669"/>
    <property type="project" value="UniProtKB-ARBA"/>
</dbReference>
<name>A0A0M9AGL4_THEAQ</name>
<protein>
    <submittedName>
        <fullName evidence="4">Ureidoglycolate lyase</fullName>
        <ecNumber evidence="4">4.3.2.3</ecNumber>
    </submittedName>
</protein>
<dbReference type="GO" id="GO:0019752">
    <property type="term" value="P:carboxylic acid metabolic process"/>
    <property type="evidence" value="ECO:0007669"/>
    <property type="project" value="UniProtKB-ARBA"/>
</dbReference>
<dbReference type="PANTHER" id="PTHR11820">
    <property type="entry name" value="ACYLPYRUVASE"/>
    <property type="match status" value="1"/>
</dbReference>
<feature type="domain" description="Fumarylacetoacetase-like C-terminal" evidence="2">
    <location>
        <begin position="49"/>
        <end position="256"/>
    </location>
</feature>
<dbReference type="AlphaFoldDB" id="A0A0M9AGL4"/>
<gene>
    <name evidence="4" type="ORF">BVI061214_01440</name>
</gene>
<evidence type="ECO:0000256" key="1">
    <source>
        <dbReference type="ARBA" id="ARBA00022723"/>
    </source>
</evidence>
<dbReference type="Proteomes" id="UP000037685">
    <property type="component" value="Unassembled WGS sequence"/>
</dbReference>
<organism evidence="4 5">
    <name type="scientific">Thermus aquaticus</name>
    <dbReference type="NCBI Taxonomy" id="271"/>
    <lineage>
        <taxon>Bacteria</taxon>
        <taxon>Thermotogati</taxon>
        <taxon>Deinococcota</taxon>
        <taxon>Deinococci</taxon>
        <taxon>Thermales</taxon>
        <taxon>Thermaceae</taxon>
        <taxon>Thermus</taxon>
    </lineage>
</organism>
<dbReference type="Pfam" id="PF10370">
    <property type="entry name" value="Rv2993c-like_N"/>
    <property type="match status" value="1"/>
</dbReference>
<dbReference type="EC" id="4.3.2.3" evidence="4"/>
<evidence type="ECO:0000313" key="4">
    <source>
        <dbReference type="EMBL" id="KOX90251.1"/>
    </source>
</evidence>
<dbReference type="Gene3D" id="3.90.850.10">
    <property type="entry name" value="Fumarylacetoacetase-like, C-terminal domain"/>
    <property type="match status" value="1"/>
</dbReference>
<keyword evidence="4" id="KW-0456">Lyase</keyword>
<dbReference type="PANTHER" id="PTHR11820:SF7">
    <property type="entry name" value="ACYLPYRUVASE FAHD1, MITOCHONDRIAL"/>
    <property type="match status" value="1"/>
</dbReference>
<dbReference type="InterPro" id="IPR011234">
    <property type="entry name" value="Fumarylacetoacetase-like_C"/>
</dbReference>
<dbReference type="Gene3D" id="2.30.30.370">
    <property type="entry name" value="FAH"/>
    <property type="match status" value="1"/>
</dbReference>